<dbReference type="AlphaFoldDB" id="D8TCH9"/>
<comment type="subcellular location">
    <subcellularLocation>
        <location evidence="1">Membrane</location>
        <topology evidence="1">Multi-pass membrane protein</topology>
    </subcellularLocation>
</comment>
<dbReference type="PANTHER" id="PTHR22883">
    <property type="entry name" value="ZINC FINGER DHHC DOMAIN CONTAINING PROTEIN"/>
    <property type="match status" value="1"/>
</dbReference>
<comment type="catalytic activity">
    <reaction evidence="8">
        <text>L-cysteinyl-[protein] + hexadecanoyl-CoA = S-hexadecanoyl-L-cysteinyl-[protein] + CoA</text>
        <dbReference type="Rhea" id="RHEA:36683"/>
        <dbReference type="Rhea" id="RHEA-COMP:10131"/>
        <dbReference type="Rhea" id="RHEA-COMP:11032"/>
        <dbReference type="ChEBI" id="CHEBI:29950"/>
        <dbReference type="ChEBI" id="CHEBI:57287"/>
        <dbReference type="ChEBI" id="CHEBI:57379"/>
        <dbReference type="ChEBI" id="CHEBI:74151"/>
        <dbReference type="EC" id="2.3.1.225"/>
    </reaction>
</comment>
<evidence type="ECO:0000256" key="4">
    <source>
        <dbReference type="ARBA" id="ARBA00022692"/>
    </source>
</evidence>
<keyword evidence="4 8" id="KW-0812">Transmembrane</keyword>
<dbReference type="Pfam" id="PF01529">
    <property type="entry name" value="DHHC"/>
    <property type="match status" value="1"/>
</dbReference>
<dbReference type="GO" id="GO:0005794">
    <property type="term" value="C:Golgi apparatus"/>
    <property type="evidence" value="ECO:0000318"/>
    <property type="project" value="GO_Central"/>
</dbReference>
<protein>
    <recommendedName>
        <fullName evidence="8">S-acyltransferase</fullName>
        <ecNumber evidence="8">2.3.1.225</ecNumber>
    </recommendedName>
    <alternativeName>
        <fullName evidence="8">Palmitoyltransferase</fullName>
    </alternativeName>
</protein>
<dbReference type="GO" id="GO:0005783">
    <property type="term" value="C:endoplasmic reticulum"/>
    <property type="evidence" value="ECO:0000318"/>
    <property type="project" value="GO_Central"/>
</dbReference>
<comment type="similarity">
    <text evidence="2 8">Belongs to the DHHC palmitoyltransferase family.</text>
</comment>
<dbReference type="OMA" id="YLAYIMV"/>
<dbReference type="InterPro" id="IPR001594">
    <property type="entry name" value="Palmitoyltrfase_DHHC"/>
</dbReference>
<evidence type="ECO:0000313" key="11">
    <source>
        <dbReference type="EMBL" id="EFJ05613.1"/>
    </source>
</evidence>
<proteinExistence type="inferred from homology"/>
<dbReference type="Proteomes" id="UP000001514">
    <property type="component" value="Unassembled WGS sequence"/>
</dbReference>
<feature type="region of interest" description="Disordered" evidence="9">
    <location>
        <begin position="291"/>
        <end position="380"/>
    </location>
</feature>
<accession>D8TCH9</accession>
<evidence type="ECO:0000256" key="5">
    <source>
        <dbReference type="ARBA" id="ARBA00022989"/>
    </source>
</evidence>
<evidence type="ECO:0000256" key="8">
    <source>
        <dbReference type="RuleBase" id="RU079119"/>
    </source>
</evidence>
<evidence type="ECO:0000256" key="9">
    <source>
        <dbReference type="SAM" id="MobiDB-lite"/>
    </source>
</evidence>
<organism evidence="12">
    <name type="scientific">Selaginella moellendorffii</name>
    <name type="common">Spikemoss</name>
    <dbReference type="NCBI Taxonomy" id="88036"/>
    <lineage>
        <taxon>Eukaryota</taxon>
        <taxon>Viridiplantae</taxon>
        <taxon>Streptophyta</taxon>
        <taxon>Embryophyta</taxon>
        <taxon>Tracheophyta</taxon>
        <taxon>Lycopodiopsida</taxon>
        <taxon>Selaginellales</taxon>
        <taxon>Selaginellaceae</taxon>
        <taxon>Selaginella</taxon>
    </lineage>
</organism>
<feature type="compositionally biased region" description="Low complexity" evidence="9">
    <location>
        <begin position="357"/>
        <end position="366"/>
    </location>
</feature>
<reference evidence="11 12" key="1">
    <citation type="journal article" date="2011" name="Science">
        <title>The Selaginella genome identifies genetic changes associated with the evolution of vascular plants.</title>
        <authorList>
            <person name="Banks J.A."/>
            <person name="Nishiyama T."/>
            <person name="Hasebe M."/>
            <person name="Bowman J.L."/>
            <person name="Gribskov M."/>
            <person name="dePamphilis C."/>
            <person name="Albert V.A."/>
            <person name="Aono N."/>
            <person name="Aoyama T."/>
            <person name="Ambrose B.A."/>
            <person name="Ashton N.W."/>
            <person name="Axtell M.J."/>
            <person name="Barker E."/>
            <person name="Barker M.S."/>
            <person name="Bennetzen J.L."/>
            <person name="Bonawitz N.D."/>
            <person name="Chapple C."/>
            <person name="Cheng C."/>
            <person name="Correa L.G."/>
            <person name="Dacre M."/>
            <person name="DeBarry J."/>
            <person name="Dreyer I."/>
            <person name="Elias M."/>
            <person name="Engstrom E.M."/>
            <person name="Estelle M."/>
            <person name="Feng L."/>
            <person name="Finet C."/>
            <person name="Floyd S.K."/>
            <person name="Frommer W.B."/>
            <person name="Fujita T."/>
            <person name="Gramzow L."/>
            <person name="Gutensohn M."/>
            <person name="Harholt J."/>
            <person name="Hattori M."/>
            <person name="Heyl A."/>
            <person name="Hirai T."/>
            <person name="Hiwatashi Y."/>
            <person name="Ishikawa M."/>
            <person name="Iwata M."/>
            <person name="Karol K.G."/>
            <person name="Koehler B."/>
            <person name="Kolukisaoglu U."/>
            <person name="Kubo M."/>
            <person name="Kurata T."/>
            <person name="Lalonde S."/>
            <person name="Li K."/>
            <person name="Li Y."/>
            <person name="Litt A."/>
            <person name="Lyons E."/>
            <person name="Manning G."/>
            <person name="Maruyama T."/>
            <person name="Michael T.P."/>
            <person name="Mikami K."/>
            <person name="Miyazaki S."/>
            <person name="Morinaga S."/>
            <person name="Murata T."/>
            <person name="Mueller-Roeber B."/>
            <person name="Nelson D.R."/>
            <person name="Obara M."/>
            <person name="Oguri Y."/>
            <person name="Olmstead R.G."/>
            <person name="Onodera N."/>
            <person name="Petersen B.L."/>
            <person name="Pils B."/>
            <person name="Prigge M."/>
            <person name="Rensing S.A."/>
            <person name="Riano-Pachon D.M."/>
            <person name="Roberts A.W."/>
            <person name="Sato Y."/>
            <person name="Scheller H.V."/>
            <person name="Schulz B."/>
            <person name="Schulz C."/>
            <person name="Shakirov E.V."/>
            <person name="Shibagaki N."/>
            <person name="Shinohara N."/>
            <person name="Shippen D.E."/>
            <person name="Soerensen I."/>
            <person name="Sotooka R."/>
            <person name="Sugimoto N."/>
            <person name="Sugita M."/>
            <person name="Sumikawa N."/>
            <person name="Tanurdzic M."/>
            <person name="Theissen G."/>
            <person name="Ulvskov P."/>
            <person name="Wakazuki S."/>
            <person name="Weng J.K."/>
            <person name="Willats W.W."/>
            <person name="Wipf D."/>
            <person name="Wolf P.G."/>
            <person name="Yang L."/>
            <person name="Zimmer A.D."/>
            <person name="Zhu Q."/>
            <person name="Mitros T."/>
            <person name="Hellsten U."/>
            <person name="Loque D."/>
            <person name="Otillar R."/>
            <person name="Salamov A."/>
            <person name="Schmutz J."/>
            <person name="Shapiro H."/>
            <person name="Lindquist E."/>
            <person name="Lucas S."/>
            <person name="Rokhsar D."/>
            <person name="Grigoriev I.V."/>
        </authorList>
    </citation>
    <scope>NUCLEOTIDE SEQUENCE [LARGE SCALE GENOMIC DNA]</scope>
</reference>
<dbReference type="InParanoid" id="D8TCH9"/>
<evidence type="ECO:0000256" key="7">
    <source>
        <dbReference type="ARBA" id="ARBA00023315"/>
    </source>
</evidence>
<feature type="domain" description="Palmitoyltransferase DHHC" evidence="10">
    <location>
        <begin position="130"/>
        <end position="256"/>
    </location>
</feature>
<keyword evidence="5 8" id="KW-1133">Transmembrane helix</keyword>
<evidence type="ECO:0000256" key="6">
    <source>
        <dbReference type="ARBA" id="ARBA00023136"/>
    </source>
</evidence>
<keyword evidence="6 8" id="KW-0472">Membrane</keyword>
<dbReference type="GO" id="GO:0006612">
    <property type="term" value="P:protein targeting to membrane"/>
    <property type="evidence" value="ECO:0000318"/>
    <property type="project" value="GO_Central"/>
</dbReference>
<name>D8TCH9_SELML</name>
<dbReference type="GO" id="GO:0019706">
    <property type="term" value="F:protein-cysteine S-palmitoyltransferase activity"/>
    <property type="evidence" value="ECO:0000318"/>
    <property type="project" value="GO_Central"/>
</dbReference>
<feature type="transmembrane region" description="Helical" evidence="8">
    <location>
        <begin position="219"/>
        <end position="245"/>
    </location>
</feature>
<evidence type="ECO:0000256" key="2">
    <source>
        <dbReference type="ARBA" id="ARBA00008574"/>
    </source>
</evidence>
<dbReference type="eggNOG" id="KOG1311">
    <property type="taxonomic scope" value="Eukaryota"/>
</dbReference>
<evidence type="ECO:0000256" key="1">
    <source>
        <dbReference type="ARBA" id="ARBA00004141"/>
    </source>
</evidence>
<gene>
    <name evidence="11" type="ORF">SELMODRAFT_136897</name>
</gene>
<keyword evidence="3 8" id="KW-0808">Transferase</keyword>
<dbReference type="HOGENOM" id="CLU_018741_2_1_1"/>
<dbReference type="GO" id="GO:0016020">
    <property type="term" value="C:membrane"/>
    <property type="evidence" value="ECO:0007669"/>
    <property type="project" value="UniProtKB-SubCell"/>
</dbReference>
<keyword evidence="7 8" id="KW-0012">Acyltransferase</keyword>
<feature type="transmembrane region" description="Helical" evidence="8">
    <location>
        <begin position="29"/>
        <end position="53"/>
    </location>
</feature>
<dbReference type="InterPro" id="IPR039859">
    <property type="entry name" value="PFA4/ZDH16/20/ERF2-like"/>
</dbReference>
<dbReference type="PANTHER" id="PTHR22883:SF484">
    <property type="entry name" value="PROTEIN S-ACYLTRANSFERASE 2-RELATED"/>
    <property type="match status" value="1"/>
</dbReference>
<keyword evidence="12" id="KW-1185">Reference proteome</keyword>
<comment type="domain">
    <text evidence="8">The DHHC domain is required for palmitoyltransferase activity.</text>
</comment>
<feature type="transmembrane region" description="Helical" evidence="8">
    <location>
        <begin position="176"/>
        <end position="199"/>
    </location>
</feature>
<evidence type="ECO:0000259" key="10">
    <source>
        <dbReference type="Pfam" id="PF01529"/>
    </source>
</evidence>
<feature type="transmembrane region" description="Helical" evidence="8">
    <location>
        <begin position="59"/>
        <end position="82"/>
    </location>
</feature>
<evidence type="ECO:0000256" key="3">
    <source>
        <dbReference type="ARBA" id="ARBA00022679"/>
    </source>
</evidence>
<feature type="compositionally biased region" description="Basic and acidic residues" evidence="9">
    <location>
        <begin position="367"/>
        <end position="380"/>
    </location>
</feature>
<evidence type="ECO:0000313" key="12">
    <source>
        <dbReference type="Proteomes" id="UP000001514"/>
    </source>
</evidence>
<dbReference type="EC" id="2.3.1.225" evidence="8"/>
<dbReference type="PROSITE" id="PS50216">
    <property type="entry name" value="DHHC"/>
    <property type="match status" value="1"/>
</dbReference>
<dbReference type="OrthoDB" id="4096362at2759"/>
<dbReference type="EMBL" id="GL377717">
    <property type="protein sequence ID" value="EFJ05613.1"/>
    <property type="molecule type" value="Genomic_DNA"/>
</dbReference>
<sequence>MGKRLYQHWKGRNKFLFGGRLVLGPDAKAVAITVVLIVVPSIVFFSCVARYLFDDFPHRSGVAILVIAVLYLTCVLTFLLLTSSTDPGIIPRNRHPPEVEDRPLDFVSGQSGRVRLPRTKDVVVNGIAVRTKYCDTCMLYRPPRCSHCSVCNNCVERFDHHCPWVGQCIGQRNYRFFFMFVSLATLLCVYVFAMCTVYIKSVMDDRQCSVWTAMAKSPASILLMVYSFICVWFVGGLTFFHLYLISTNQTTYENFRYRYENKLNPYNLGMASNLRDVFCAAIPPSKNNFRAYVDDEEDSRDEEAGSRHSDSGGTKTTTLPSEEALEEEDQELHTCGNSNADEILEDGTEYDYGGEQSSPVNSSSRRSSWDHKSVGDHSIW</sequence>
<dbReference type="Gramene" id="EFJ05613">
    <property type="protein sequence ID" value="EFJ05613"/>
    <property type="gene ID" value="SELMODRAFT_136897"/>
</dbReference>
<dbReference type="KEGG" id="smo:SELMODRAFT_136897"/>